<accession>A0ABU8RND3</accession>
<proteinExistence type="predicted"/>
<dbReference type="InterPro" id="IPR010985">
    <property type="entry name" value="Ribbon_hlx_hlx"/>
</dbReference>
<name>A0ABU8RND3_9ACTN</name>
<dbReference type="InterPro" id="IPR013321">
    <property type="entry name" value="Arc_rbn_hlx_hlx"/>
</dbReference>
<reference evidence="2 3" key="1">
    <citation type="journal article" date="2017" name="Int. J. Syst. Evol. Microbiol.">
        <title>Pseudokineococcus basanitobsidens sp. nov., isolated from volcanic rock.</title>
        <authorList>
            <person name="Lee D.W."/>
            <person name="Park M.Y."/>
            <person name="Kim J.J."/>
            <person name="Kim B.S."/>
        </authorList>
    </citation>
    <scope>NUCLEOTIDE SEQUENCE [LARGE SCALE GENOMIC DNA]</scope>
    <source>
        <strain evidence="2 3">DSM 103726</strain>
    </source>
</reference>
<keyword evidence="3" id="KW-1185">Reference proteome</keyword>
<dbReference type="InterPro" id="IPR053853">
    <property type="entry name" value="FitA-like_RHH"/>
</dbReference>
<comment type="caution">
    <text evidence="2">The sequence shown here is derived from an EMBL/GenBank/DDBJ whole genome shotgun (WGS) entry which is preliminary data.</text>
</comment>
<dbReference type="EMBL" id="JBBIAA010000027">
    <property type="protein sequence ID" value="MEJ5946612.1"/>
    <property type="molecule type" value="Genomic_DNA"/>
</dbReference>
<organism evidence="2 3">
    <name type="scientific">Pseudokineococcus basanitobsidens</name>
    <dbReference type="NCBI Taxonomy" id="1926649"/>
    <lineage>
        <taxon>Bacteria</taxon>
        <taxon>Bacillati</taxon>
        <taxon>Actinomycetota</taxon>
        <taxon>Actinomycetes</taxon>
        <taxon>Kineosporiales</taxon>
        <taxon>Kineosporiaceae</taxon>
        <taxon>Pseudokineococcus</taxon>
    </lineage>
</organism>
<sequence>MTAVHVRDVPEPVVAALRERAARHGRSLQQEIRQVLAAAAAERLPGEVPEPARLVTVRAGSRTTWRREHVYDDAGR</sequence>
<evidence type="ECO:0000313" key="2">
    <source>
        <dbReference type="EMBL" id="MEJ5946612.1"/>
    </source>
</evidence>
<dbReference type="Pfam" id="PF22513">
    <property type="entry name" value="FitA-like_RHH"/>
    <property type="match status" value="1"/>
</dbReference>
<dbReference type="SUPFAM" id="SSF47598">
    <property type="entry name" value="Ribbon-helix-helix"/>
    <property type="match status" value="1"/>
</dbReference>
<dbReference type="RefSeq" id="WP_339575993.1">
    <property type="nucleotide sequence ID" value="NZ_JBBIAA010000027.1"/>
</dbReference>
<evidence type="ECO:0000313" key="3">
    <source>
        <dbReference type="Proteomes" id="UP001387100"/>
    </source>
</evidence>
<feature type="domain" description="Antitoxin FitA-like ribbon-helix-helix" evidence="1">
    <location>
        <begin position="3"/>
        <end position="40"/>
    </location>
</feature>
<protein>
    <recommendedName>
        <fullName evidence="1">Antitoxin FitA-like ribbon-helix-helix domain-containing protein</fullName>
    </recommendedName>
</protein>
<gene>
    <name evidence="2" type="ORF">WDZ17_15040</name>
</gene>
<dbReference type="Proteomes" id="UP001387100">
    <property type="component" value="Unassembled WGS sequence"/>
</dbReference>
<evidence type="ECO:0000259" key="1">
    <source>
        <dbReference type="Pfam" id="PF22513"/>
    </source>
</evidence>
<dbReference type="Gene3D" id="1.10.1220.10">
    <property type="entry name" value="Met repressor-like"/>
    <property type="match status" value="1"/>
</dbReference>